<name>A0A833J8L6_9HYPH</name>
<feature type="transmembrane region" description="Helical" evidence="16">
    <location>
        <begin position="56"/>
        <end position="76"/>
    </location>
</feature>
<comment type="caution">
    <text evidence="19">The sequence shown here is derived from an EMBL/GenBank/DDBJ whole genome shotgun (WGS) entry which is preliminary data.</text>
</comment>
<dbReference type="PANTHER" id="PTHR22888">
    <property type="entry name" value="CYTOCHROME C OXIDASE, SUBUNIT II"/>
    <property type="match status" value="1"/>
</dbReference>
<evidence type="ECO:0000256" key="12">
    <source>
        <dbReference type="ARBA" id="ARBA00023139"/>
    </source>
</evidence>
<comment type="subcellular location">
    <subcellularLocation>
        <location evidence="1">Cell membrane</location>
        <topology evidence="1">Multi-pass membrane protein</topology>
    </subcellularLocation>
</comment>
<dbReference type="GO" id="GO:0004129">
    <property type="term" value="F:cytochrome-c oxidase activity"/>
    <property type="evidence" value="ECO:0007669"/>
    <property type="project" value="InterPro"/>
</dbReference>
<dbReference type="SUPFAM" id="SSF49503">
    <property type="entry name" value="Cupredoxins"/>
    <property type="match status" value="1"/>
</dbReference>
<evidence type="ECO:0000259" key="18">
    <source>
        <dbReference type="PROSITE" id="PS50999"/>
    </source>
</evidence>
<reference evidence="19 20" key="1">
    <citation type="submission" date="2019-10" db="EMBL/GenBank/DDBJ databases">
        <title>Draft Genome Sequence of the Caffeine Degrading Methylotroph Methylorubrum populi PINKEL.</title>
        <authorList>
            <person name="Dawson S.C."/>
            <person name="Zhang X."/>
            <person name="Wright M.E."/>
            <person name="Sharma G."/>
            <person name="Langner J.T."/>
            <person name="Ditty J.L."/>
            <person name="Subuyuj G.A."/>
        </authorList>
    </citation>
    <scope>NUCLEOTIDE SEQUENCE [LARGE SCALE GENOMIC DNA]</scope>
    <source>
        <strain evidence="19 20">Pinkel</strain>
    </source>
</reference>
<dbReference type="Gene3D" id="2.60.40.420">
    <property type="entry name" value="Cupredoxins - blue copper proteins"/>
    <property type="match status" value="1"/>
</dbReference>
<keyword evidence="12" id="KW-0564">Palmitate</keyword>
<keyword evidence="6 16" id="KW-0812">Transmembrane</keyword>
<feature type="domain" description="Cytochrome oxidase subunit II copper A binding" evidence="17">
    <location>
        <begin position="180"/>
        <end position="292"/>
    </location>
</feature>
<organism evidence="19 20">
    <name type="scientific">Methylorubrum populi</name>
    <dbReference type="NCBI Taxonomy" id="223967"/>
    <lineage>
        <taxon>Bacteria</taxon>
        <taxon>Pseudomonadati</taxon>
        <taxon>Pseudomonadota</taxon>
        <taxon>Alphaproteobacteria</taxon>
        <taxon>Hyphomicrobiales</taxon>
        <taxon>Methylobacteriaceae</taxon>
        <taxon>Methylorubrum</taxon>
    </lineage>
</organism>
<dbReference type="InterPro" id="IPR008972">
    <property type="entry name" value="Cupredoxin"/>
</dbReference>
<dbReference type="InterPro" id="IPR045187">
    <property type="entry name" value="CcO_II"/>
</dbReference>
<feature type="compositionally biased region" description="Basic and acidic residues" evidence="15">
    <location>
        <begin position="391"/>
        <end position="403"/>
    </location>
</feature>
<dbReference type="Gene3D" id="1.10.287.90">
    <property type="match status" value="1"/>
</dbReference>
<dbReference type="Pfam" id="PF06481">
    <property type="entry name" value="COX_ARM"/>
    <property type="match status" value="1"/>
</dbReference>
<dbReference type="GO" id="GO:0016682">
    <property type="term" value="F:oxidoreductase activity, acting on diphenols and related substances as donors, oxygen as acceptor"/>
    <property type="evidence" value="ECO:0007669"/>
    <property type="project" value="InterPro"/>
</dbReference>
<dbReference type="Pfam" id="PF00116">
    <property type="entry name" value="COX2"/>
    <property type="match status" value="1"/>
</dbReference>
<evidence type="ECO:0000256" key="2">
    <source>
        <dbReference type="ARBA" id="ARBA00007866"/>
    </source>
</evidence>
<dbReference type="GO" id="GO:0009486">
    <property type="term" value="F:cytochrome bo3 ubiquinol oxidase activity"/>
    <property type="evidence" value="ECO:0007669"/>
    <property type="project" value="InterPro"/>
</dbReference>
<evidence type="ECO:0000256" key="16">
    <source>
        <dbReference type="SAM" id="Phobius"/>
    </source>
</evidence>
<dbReference type="InterPro" id="IPR006333">
    <property type="entry name" value="Cyt_o_ubiquinol_oxidase_su2"/>
</dbReference>
<keyword evidence="9 16" id="KW-1133">Transmembrane helix</keyword>
<dbReference type="GO" id="GO:0005886">
    <property type="term" value="C:plasma membrane"/>
    <property type="evidence" value="ECO:0007669"/>
    <property type="project" value="UniProtKB-SubCell"/>
</dbReference>
<feature type="compositionally biased region" description="Basic and acidic residues" evidence="15">
    <location>
        <begin position="355"/>
        <end position="378"/>
    </location>
</feature>
<gene>
    <name evidence="19" type="ORF">F8B43_1735</name>
</gene>
<sequence>MFSFRRWAKPADGSRTVSLPCGPETRAALAMERRFVAMTADRSLRVRAGAGSARRILRSLVLLPLFGLLAGCNLVVMQPSGDIAMQQRNLVLASTGLMLLIIVPVIVLTLLFAWRYRASNTAARHDPDWDHSTGLEVVIWTAPLMIIIALGALTWISTHTLDPFRPLSRIEPGKPVAANVKPLEVQVVALDWKWLFFYPEYNVATVNELAAPVNRPIQFKITASSVMNAFYVPALAGMIYAMPGMQTQLHAVINKAGEYEGLSSHYSGSGFSRMTFKFHGLEGDGFDQWVAKVKQQGSDLTRDAYLELERPSERVPVTYYSSFADGLFDKIVGMCAVPGKMCMHEMMAIDAKGGAGKESRENAERLQYDNRHTQRGDEPPGATTPASHRAPKSESPDADKTHEGSGQGHSAPDQTNN</sequence>
<dbReference type="InterPro" id="IPR034227">
    <property type="entry name" value="CuRO_UO_II"/>
</dbReference>
<evidence type="ECO:0000256" key="13">
    <source>
        <dbReference type="ARBA" id="ARBA00023288"/>
    </source>
</evidence>
<comment type="similarity">
    <text evidence="2">Belongs to the cytochrome c oxidase subunit 2 family.</text>
</comment>
<evidence type="ECO:0000256" key="5">
    <source>
        <dbReference type="ARBA" id="ARBA00022660"/>
    </source>
</evidence>
<dbReference type="PROSITE" id="PS50857">
    <property type="entry name" value="COX2_CUA"/>
    <property type="match status" value="1"/>
</dbReference>
<dbReference type="SUPFAM" id="SSF81464">
    <property type="entry name" value="Cytochrome c oxidase subunit II-like, transmembrane region"/>
    <property type="match status" value="1"/>
</dbReference>
<keyword evidence="11 16" id="KW-0472">Membrane</keyword>
<keyword evidence="13" id="KW-0449">Lipoprotein</keyword>
<dbReference type="EMBL" id="WEKV01000008">
    <property type="protein sequence ID" value="KAB7786334.1"/>
    <property type="molecule type" value="Genomic_DNA"/>
</dbReference>
<evidence type="ECO:0000256" key="3">
    <source>
        <dbReference type="ARBA" id="ARBA00022448"/>
    </source>
</evidence>
<evidence type="ECO:0000256" key="11">
    <source>
        <dbReference type="ARBA" id="ARBA00023136"/>
    </source>
</evidence>
<dbReference type="Proteomes" id="UP000469949">
    <property type="component" value="Unassembled WGS sequence"/>
</dbReference>
<evidence type="ECO:0000256" key="4">
    <source>
        <dbReference type="ARBA" id="ARBA00022475"/>
    </source>
</evidence>
<dbReference type="InterPro" id="IPR011759">
    <property type="entry name" value="Cyt_c_oxidase_su2_TM_dom"/>
</dbReference>
<accession>A0A833J8L6</accession>
<dbReference type="GO" id="GO:0005507">
    <property type="term" value="F:copper ion binding"/>
    <property type="evidence" value="ECO:0007669"/>
    <property type="project" value="InterPro"/>
</dbReference>
<dbReference type="CDD" id="cd04212">
    <property type="entry name" value="CuRO_UO_II"/>
    <property type="match status" value="1"/>
</dbReference>
<dbReference type="InterPro" id="IPR010514">
    <property type="entry name" value="COX_ARM"/>
</dbReference>
<evidence type="ECO:0000256" key="14">
    <source>
        <dbReference type="ARBA" id="ARBA00030198"/>
    </source>
</evidence>
<dbReference type="InterPro" id="IPR002429">
    <property type="entry name" value="CcO_II-like_C"/>
</dbReference>
<evidence type="ECO:0000259" key="17">
    <source>
        <dbReference type="PROSITE" id="PS50857"/>
    </source>
</evidence>
<keyword evidence="7" id="KW-0732">Signal</keyword>
<keyword evidence="4" id="KW-1003">Cell membrane</keyword>
<feature type="domain" description="Cytochrome oxidase subunit II transmembrane region profile" evidence="18">
    <location>
        <begin position="68"/>
        <end position="165"/>
    </location>
</feature>
<dbReference type="NCBIfam" id="TIGR01433">
    <property type="entry name" value="CyoA"/>
    <property type="match status" value="1"/>
</dbReference>
<keyword evidence="5" id="KW-0679">Respiratory chain</keyword>
<feature type="transmembrane region" description="Helical" evidence="16">
    <location>
        <begin position="96"/>
        <end position="116"/>
    </location>
</feature>
<evidence type="ECO:0000313" key="20">
    <source>
        <dbReference type="Proteomes" id="UP000469949"/>
    </source>
</evidence>
<keyword evidence="8" id="KW-0249">Electron transport</keyword>
<evidence type="ECO:0000256" key="10">
    <source>
        <dbReference type="ARBA" id="ARBA00023002"/>
    </source>
</evidence>
<dbReference type="AlphaFoldDB" id="A0A833J8L6"/>
<proteinExistence type="inferred from homology"/>
<evidence type="ECO:0000256" key="9">
    <source>
        <dbReference type="ARBA" id="ARBA00022989"/>
    </source>
</evidence>
<dbReference type="InterPro" id="IPR036257">
    <property type="entry name" value="Cyt_c_oxidase_su2_TM_sf"/>
</dbReference>
<evidence type="ECO:0000256" key="7">
    <source>
        <dbReference type="ARBA" id="ARBA00022729"/>
    </source>
</evidence>
<evidence type="ECO:0000256" key="8">
    <source>
        <dbReference type="ARBA" id="ARBA00022982"/>
    </source>
</evidence>
<evidence type="ECO:0000256" key="15">
    <source>
        <dbReference type="SAM" id="MobiDB-lite"/>
    </source>
</evidence>
<feature type="region of interest" description="Disordered" evidence="15">
    <location>
        <begin position="353"/>
        <end position="417"/>
    </location>
</feature>
<feature type="transmembrane region" description="Helical" evidence="16">
    <location>
        <begin position="137"/>
        <end position="156"/>
    </location>
</feature>
<protein>
    <recommendedName>
        <fullName evidence="14">Ubiquinol oxidase polypeptide II</fullName>
    </recommendedName>
</protein>
<dbReference type="GO" id="GO:0042773">
    <property type="term" value="P:ATP synthesis coupled electron transport"/>
    <property type="evidence" value="ECO:0007669"/>
    <property type="project" value="TreeGrafter"/>
</dbReference>
<evidence type="ECO:0000256" key="6">
    <source>
        <dbReference type="ARBA" id="ARBA00022692"/>
    </source>
</evidence>
<keyword evidence="3" id="KW-0813">Transport</keyword>
<keyword evidence="10 19" id="KW-0560">Oxidoreductase</keyword>
<evidence type="ECO:0000256" key="1">
    <source>
        <dbReference type="ARBA" id="ARBA00004651"/>
    </source>
</evidence>
<dbReference type="PANTHER" id="PTHR22888:SF18">
    <property type="entry name" value="CYTOCHROME BO(3) UBIQUINOL OXIDASE SUBUNIT 2"/>
    <property type="match status" value="1"/>
</dbReference>
<evidence type="ECO:0000313" key="19">
    <source>
        <dbReference type="EMBL" id="KAB7786334.1"/>
    </source>
</evidence>
<dbReference type="PROSITE" id="PS50999">
    <property type="entry name" value="COX2_TM"/>
    <property type="match status" value="1"/>
</dbReference>